<evidence type="ECO:0000256" key="1">
    <source>
        <dbReference type="ARBA" id="ARBA00005964"/>
    </source>
</evidence>
<dbReference type="Pfam" id="PF00135">
    <property type="entry name" value="COesterase"/>
    <property type="match status" value="1"/>
</dbReference>
<dbReference type="PANTHER" id="PTHR11559">
    <property type="entry name" value="CARBOXYLESTERASE"/>
    <property type="match status" value="1"/>
</dbReference>
<dbReference type="InterPro" id="IPR029058">
    <property type="entry name" value="AB_hydrolase_fold"/>
</dbReference>
<protein>
    <recommendedName>
        <fullName evidence="3">Carboxylic ester hydrolase</fullName>
        <ecNumber evidence="3">3.1.1.-</ecNumber>
    </recommendedName>
</protein>
<dbReference type="InterPro" id="IPR019826">
    <property type="entry name" value="Carboxylesterase_B_AS"/>
</dbReference>
<dbReference type="Proteomes" id="UP001500418">
    <property type="component" value="Unassembled WGS sequence"/>
</dbReference>
<evidence type="ECO:0000313" key="5">
    <source>
        <dbReference type="EMBL" id="GAA0928969.1"/>
    </source>
</evidence>
<evidence type="ECO:0000313" key="6">
    <source>
        <dbReference type="Proteomes" id="UP001500418"/>
    </source>
</evidence>
<dbReference type="EC" id="3.1.1.-" evidence="3"/>
<dbReference type="Gene3D" id="3.40.50.1820">
    <property type="entry name" value="alpha/beta hydrolase"/>
    <property type="match status" value="1"/>
</dbReference>
<organism evidence="5 6">
    <name type="scientific">Streptomyces rhizosphaericus</name>
    <dbReference type="NCBI Taxonomy" id="114699"/>
    <lineage>
        <taxon>Bacteria</taxon>
        <taxon>Bacillati</taxon>
        <taxon>Actinomycetota</taxon>
        <taxon>Actinomycetes</taxon>
        <taxon>Kitasatosporales</taxon>
        <taxon>Streptomycetaceae</taxon>
        <taxon>Streptomyces</taxon>
        <taxon>Streptomyces violaceusniger group</taxon>
    </lineage>
</organism>
<feature type="domain" description="Carboxylesterase type B" evidence="4">
    <location>
        <begin position="21"/>
        <end position="524"/>
    </location>
</feature>
<dbReference type="InterPro" id="IPR050309">
    <property type="entry name" value="Type-B_Carboxylest/Lipase"/>
</dbReference>
<dbReference type="InterPro" id="IPR002018">
    <property type="entry name" value="CarbesteraseB"/>
</dbReference>
<keyword evidence="2 3" id="KW-0378">Hydrolase</keyword>
<sequence length="530" mass="56633">MLAMCVGPPTSVQARTGDHVRVDAPAGSLHGVRANDTVQFRGIPYAKPPVGNLRWRPPVAQPAWTGLRDASRFGPACAQINTLGTFAGPPNNNEDCLYLNVFAPETSRPDHRRPVIVWFHGGGNFTGAGDAYDGSGLVKTGDTIVVTLNYRLGVLGWLAHPGLDREGHLFANYGLLDQQMALRWVRANIAAFGGDPGNVTIGGQSAGSFDVQAHMVSPLARGLFQRAIMESGVEEPAPLTQAEALGVRFSTDAGCGNNAQSAACLRKLPVERLMAVQGVAGEYPTTDGVVADGKIVPSAGLLASFRAGRFTAVPVLSSSTRDEWNFLTGVQYYTSGRTTPLTESDYDAFVADRANGDPHLITEIRARYPLADYATPQRAIAAIGTQGGILFQCATRKRLAPISKAATVYAYQFDDRTAPSLLPAMPGFEPLADHTADIQYLFPGFHGGSLGMSHPLNQQQAALSRRLMTAWTNFARTGNPNGPKGTTWPAYSQSHPKAVALVDTHGQTVISDKQYAAANQCDFWDSLGAR</sequence>
<dbReference type="EMBL" id="BAAAID010000017">
    <property type="protein sequence ID" value="GAA0928969.1"/>
    <property type="molecule type" value="Genomic_DNA"/>
</dbReference>
<proteinExistence type="inferred from homology"/>
<comment type="similarity">
    <text evidence="1 3">Belongs to the type-B carboxylesterase/lipase family.</text>
</comment>
<keyword evidence="6" id="KW-1185">Reference proteome</keyword>
<gene>
    <name evidence="5" type="ORF">GCM10009575_031150</name>
</gene>
<evidence type="ECO:0000256" key="3">
    <source>
        <dbReference type="RuleBase" id="RU361235"/>
    </source>
</evidence>
<dbReference type="SUPFAM" id="SSF53474">
    <property type="entry name" value="alpha/beta-Hydrolases"/>
    <property type="match status" value="1"/>
</dbReference>
<comment type="caution">
    <text evidence="5">The sequence shown here is derived from an EMBL/GenBank/DDBJ whole genome shotgun (WGS) entry which is preliminary data.</text>
</comment>
<accession>A0ABN1PIZ0</accession>
<evidence type="ECO:0000256" key="2">
    <source>
        <dbReference type="ARBA" id="ARBA00022801"/>
    </source>
</evidence>
<reference evidence="5 6" key="1">
    <citation type="journal article" date="2019" name="Int. J. Syst. Evol. Microbiol.">
        <title>The Global Catalogue of Microorganisms (GCM) 10K type strain sequencing project: providing services to taxonomists for standard genome sequencing and annotation.</title>
        <authorList>
            <consortium name="The Broad Institute Genomics Platform"/>
            <consortium name="The Broad Institute Genome Sequencing Center for Infectious Disease"/>
            <person name="Wu L."/>
            <person name="Ma J."/>
        </authorList>
    </citation>
    <scope>NUCLEOTIDE SEQUENCE [LARGE SCALE GENOMIC DNA]</scope>
    <source>
        <strain evidence="5 6">JCM 11444</strain>
    </source>
</reference>
<dbReference type="InterPro" id="IPR019819">
    <property type="entry name" value="Carboxylesterase_B_CS"/>
</dbReference>
<name>A0ABN1PIZ0_9ACTN</name>
<dbReference type="PROSITE" id="PS00941">
    <property type="entry name" value="CARBOXYLESTERASE_B_2"/>
    <property type="match status" value="1"/>
</dbReference>
<dbReference type="PROSITE" id="PS00122">
    <property type="entry name" value="CARBOXYLESTERASE_B_1"/>
    <property type="match status" value="1"/>
</dbReference>
<evidence type="ECO:0000259" key="4">
    <source>
        <dbReference type="Pfam" id="PF00135"/>
    </source>
</evidence>